<keyword evidence="6 10" id="KW-1133">Transmembrane helix</keyword>
<evidence type="ECO:0000256" key="5">
    <source>
        <dbReference type="ARBA" id="ARBA00022801"/>
    </source>
</evidence>
<keyword evidence="5" id="KW-0378">Hydrolase</keyword>
<dbReference type="Pfam" id="PF01569">
    <property type="entry name" value="PAP2"/>
    <property type="match status" value="1"/>
</dbReference>
<evidence type="ECO:0000256" key="10">
    <source>
        <dbReference type="SAM" id="Phobius"/>
    </source>
</evidence>
<keyword evidence="4 10" id="KW-0812">Transmembrane</keyword>
<comment type="catalytic activity">
    <reaction evidence="9">
        <text>di-trans,octa-cis-undecaprenyl diphosphate + H2O = di-trans,octa-cis-undecaprenyl phosphate + phosphate + H(+)</text>
        <dbReference type="Rhea" id="RHEA:28094"/>
        <dbReference type="ChEBI" id="CHEBI:15377"/>
        <dbReference type="ChEBI" id="CHEBI:15378"/>
        <dbReference type="ChEBI" id="CHEBI:43474"/>
        <dbReference type="ChEBI" id="CHEBI:58405"/>
        <dbReference type="ChEBI" id="CHEBI:60392"/>
        <dbReference type="EC" id="3.6.1.27"/>
    </reaction>
</comment>
<feature type="domain" description="Phosphatidic acid phosphatase type 2/haloperoxidase" evidence="11">
    <location>
        <begin position="116"/>
        <end position="225"/>
    </location>
</feature>
<name>A0ABX0A9U0_9GAMM</name>
<dbReference type="InterPro" id="IPR036938">
    <property type="entry name" value="PAP2/HPO_sf"/>
</dbReference>
<evidence type="ECO:0000256" key="4">
    <source>
        <dbReference type="ARBA" id="ARBA00022692"/>
    </source>
</evidence>
<dbReference type="PANTHER" id="PTHR14969:SF62">
    <property type="entry name" value="DECAPRENYLPHOSPHORYL-5-PHOSPHORIBOSE PHOSPHATASE RV3807C-RELATED"/>
    <property type="match status" value="1"/>
</dbReference>
<evidence type="ECO:0000256" key="9">
    <source>
        <dbReference type="ARBA" id="ARBA00047594"/>
    </source>
</evidence>
<accession>A0ABX0A9U0</accession>
<comment type="subcellular location">
    <subcellularLocation>
        <location evidence="1">Cell membrane</location>
        <topology evidence="1">Multi-pass membrane protein</topology>
    </subcellularLocation>
</comment>
<proteinExistence type="predicted"/>
<feature type="transmembrane region" description="Helical" evidence="10">
    <location>
        <begin position="210"/>
        <end position="229"/>
    </location>
</feature>
<feature type="transmembrane region" description="Helical" evidence="10">
    <location>
        <begin position="36"/>
        <end position="54"/>
    </location>
</feature>
<dbReference type="PANTHER" id="PTHR14969">
    <property type="entry name" value="SPHINGOSINE-1-PHOSPHATE PHOSPHOHYDROLASE"/>
    <property type="match status" value="1"/>
</dbReference>
<feature type="transmembrane region" description="Helical" evidence="10">
    <location>
        <begin position="91"/>
        <end position="109"/>
    </location>
</feature>
<feature type="transmembrane region" description="Helical" evidence="10">
    <location>
        <begin position="184"/>
        <end position="204"/>
    </location>
</feature>
<protein>
    <recommendedName>
        <fullName evidence="2">undecaprenyl-diphosphate phosphatase</fullName>
        <ecNumber evidence="2">3.6.1.27</ecNumber>
    </recommendedName>
    <alternativeName>
        <fullName evidence="8">Undecaprenyl pyrophosphate phosphatase</fullName>
    </alternativeName>
</protein>
<sequence>MSKSVMHEPRVEAAPAGAQSGVRAIAGLLRRNGRRIALLFAGMLLPLWIFAELADEVHELEQFVFDDPILLRAHAFAGPGLDHFFLLVSRIGYEGVAVIDLLIVVSVLAMRRWREATFAAVAFVGSALLNLGAKQFFQRHRPTLWESISPEGTFSFPSGHAMGSMTLAATVVLLAWPTRARWPMIALMVAFTWLVGYSRIYLGVHFPSDILAGWMAGAAWVVAAYLALFHRVLHPWQERGGQPPQR</sequence>
<dbReference type="Proteomes" id="UP001429354">
    <property type="component" value="Unassembled WGS sequence"/>
</dbReference>
<evidence type="ECO:0000313" key="13">
    <source>
        <dbReference type="Proteomes" id="UP001429354"/>
    </source>
</evidence>
<evidence type="ECO:0000313" key="12">
    <source>
        <dbReference type="EMBL" id="NDK37668.1"/>
    </source>
</evidence>
<organism evidence="12 13">
    <name type="scientific">Pseudoxanthomonas gei</name>
    <dbReference type="NCBI Taxonomy" id="1383030"/>
    <lineage>
        <taxon>Bacteria</taxon>
        <taxon>Pseudomonadati</taxon>
        <taxon>Pseudomonadota</taxon>
        <taxon>Gammaproteobacteria</taxon>
        <taxon>Lysobacterales</taxon>
        <taxon>Lysobacteraceae</taxon>
        <taxon>Pseudoxanthomonas</taxon>
    </lineage>
</organism>
<evidence type="ECO:0000256" key="7">
    <source>
        <dbReference type="ARBA" id="ARBA00023136"/>
    </source>
</evidence>
<gene>
    <name evidence="12" type="ORF">DT603_02260</name>
</gene>
<keyword evidence="7 10" id="KW-0472">Membrane</keyword>
<evidence type="ECO:0000259" key="11">
    <source>
        <dbReference type="SMART" id="SM00014"/>
    </source>
</evidence>
<feature type="transmembrane region" description="Helical" evidence="10">
    <location>
        <begin position="157"/>
        <end position="177"/>
    </location>
</feature>
<dbReference type="SMART" id="SM00014">
    <property type="entry name" value="acidPPc"/>
    <property type="match status" value="1"/>
</dbReference>
<reference evidence="12 13" key="1">
    <citation type="submission" date="2018-07" db="EMBL/GenBank/DDBJ databases">
        <title>Whole genome Sequencing of Pseudoxanthomonas gei KCTC 32298 (T).</title>
        <authorList>
            <person name="Kumar S."/>
            <person name="Bansal K."/>
            <person name="Kaur A."/>
            <person name="Patil P."/>
            <person name="Sharma S."/>
            <person name="Patil P.B."/>
        </authorList>
    </citation>
    <scope>NUCLEOTIDE SEQUENCE [LARGE SCALE GENOMIC DNA]</scope>
    <source>
        <strain evidence="12 13">KCTC 32298</strain>
    </source>
</reference>
<evidence type="ECO:0000256" key="2">
    <source>
        <dbReference type="ARBA" id="ARBA00012374"/>
    </source>
</evidence>
<dbReference type="Gene3D" id="1.20.144.10">
    <property type="entry name" value="Phosphatidic acid phosphatase type 2/haloperoxidase"/>
    <property type="match status" value="1"/>
</dbReference>
<dbReference type="SUPFAM" id="SSF48317">
    <property type="entry name" value="Acid phosphatase/Vanadium-dependent haloperoxidase"/>
    <property type="match status" value="1"/>
</dbReference>
<comment type="caution">
    <text evidence="12">The sequence shown here is derived from an EMBL/GenBank/DDBJ whole genome shotgun (WGS) entry which is preliminary data.</text>
</comment>
<evidence type="ECO:0000256" key="1">
    <source>
        <dbReference type="ARBA" id="ARBA00004651"/>
    </source>
</evidence>
<dbReference type="EMBL" id="QOVG01000001">
    <property type="protein sequence ID" value="NDK37668.1"/>
    <property type="molecule type" value="Genomic_DNA"/>
</dbReference>
<dbReference type="InterPro" id="IPR000326">
    <property type="entry name" value="PAP2/HPO"/>
</dbReference>
<keyword evidence="3" id="KW-1003">Cell membrane</keyword>
<evidence type="ECO:0000256" key="8">
    <source>
        <dbReference type="ARBA" id="ARBA00032707"/>
    </source>
</evidence>
<feature type="transmembrane region" description="Helical" evidence="10">
    <location>
        <begin position="116"/>
        <end position="137"/>
    </location>
</feature>
<evidence type="ECO:0000256" key="6">
    <source>
        <dbReference type="ARBA" id="ARBA00022989"/>
    </source>
</evidence>
<dbReference type="EC" id="3.6.1.27" evidence="2"/>
<evidence type="ECO:0000256" key="3">
    <source>
        <dbReference type="ARBA" id="ARBA00022475"/>
    </source>
</evidence>
<dbReference type="CDD" id="cd03392">
    <property type="entry name" value="PAP2_like_2"/>
    <property type="match status" value="1"/>
</dbReference>
<keyword evidence="13" id="KW-1185">Reference proteome</keyword>